<evidence type="ECO:0000313" key="5">
    <source>
        <dbReference type="Proteomes" id="UP000298860"/>
    </source>
</evidence>
<evidence type="ECO:0000259" key="3">
    <source>
        <dbReference type="Pfam" id="PF11716"/>
    </source>
</evidence>
<evidence type="ECO:0000259" key="2">
    <source>
        <dbReference type="Pfam" id="PF07398"/>
    </source>
</evidence>
<dbReference type="InterPro" id="IPR010872">
    <property type="entry name" value="MDMPI_C-term_domain"/>
</dbReference>
<accession>A0A4D4J4G1</accession>
<dbReference type="Pfam" id="PF11716">
    <property type="entry name" value="MDMPI_N"/>
    <property type="match status" value="1"/>
</dbReference>
<keyword evidence="5" id="KW-1185">Reference proteome</keyword>
<feature type="domain" description="Mycothiol-dependent maleylpyruvate isomerase metal-binding" evidence="3">
    <location>
        <begin position="76"/>
        <end position="187"/>
    </location>
</feature>
<dbReference type="PANTHER" id="PTHR40758">
    <property type="entry name" value="CONSERVED PROTEIN"/>
    <property type="match status" value="1"/>
</dbReference>
<dbReference type="GO" id="GO:0046872">
    <property type="term" value="F:metal ion binding"/>
    <property type="evidence" value="ECO:0007669"/>
    <property type="project" value="InterPro"/>
</dbReference>
<gene>
    <name evidence="4" type="ORF">GTS_19870</name>
</gene>
<comment type="caution">
    <text evidence="4">The sequence shown here is derived from an EMBL/GenBank/DDBJ whole genome shotgun (WGS) entry which is preliminary data.</text>
</comment>
<dbReference type="Pfam" id="PF07398">
    <property type="entry name" value="MDMPI_C"/>
    <property type="match status" value="1"/>
</dbReference>
<dbReference type="SUPFAM" id="SSF109854">
    <property type="entry name" value="DinB/YfiT-like putative metalloenzymes"/>
    <property type="match status" value="1"/>
</dbReference>
<dbReference type="Proteomes" id="UP000298860">
    <property type="component" value="Unassembled WGS sequence"/>
</dbReference>
<evidence type="ECO:0008006" key="6">
    <source>
        <dbReference type="Google" id="ProtNLM"/>
    </source>
</evidence>
<feature type="domain" description="MDMPI C-terminal" evidence="2">
    <location>
        <begin position="201"/>
        <end position="296"/>
    </location>
</feature>
<dbReference type="EMBL" id="BJFL01000007">
    <property type="protein sequence ID" value="GDY30354.1"/>
    <property type="molecule type" value="Genomic_DNA"/>
</dbReference>
<dbReference type="NCBIfam" id="TIGR03083">
    <property type="entry name" value="maleylpyruvate isomerase family mycothiol-dependent enzyme"/>
    <property type="match status" value="1"/>
</dbReference>
<feature type="compositionally biased region" description="Basic residues" evidence="1">
    <location>
        <begin position="41"/>
        <end position="54"/>
    </location>
</feature>
<evidence type="ECO:0000256" key="1">
    <source>
        <dbReference type="SAM" id="MobiDB-lite"/>
    </source>
</evidence>
<dbReference type="InterPro" id="IPR024344">
    <property type="entry name" value="MDMPI_metal-binding"/>
</dbReference>
<dbReference type="GO" id="GO:0005886">
    <property type="term" value="C:plasma membrane"/>
    <property type="evidence" value="ECO:0007669"/>
    <property type="project" value="TreeGrafter"/>
</dbReference>
<sequence>MVEARYAQRRPPRARAAAPAVGAAGRWAEGFDASALGAPRRPGRGRGRGRKGGPRMRALIDYGRLLDVLGVQGELLADSARDVQPDLPVPGCPGLTTGETVRHVASVYRMVLGWLRDGRRPRQWQRAPNRDEDPADFLRSGLRALIDELAAHDPGEPCPTWWPEDTSYGFWYRRMAHETTVHRVDVQAAAGEGAVHPVPEDVAEDGVDEVLTLWFGHRLTVLGVSGSRRGQVAVRTGDRVWMTRVGPVGTAAWRSAAATSVADAEVTGAPADVYLWLWGRRPVHQVRSSGDPDAVAQLWALLRLATR</sequence>
<reference evidence="5" key="1">
    <citation type="submission" date="2019-04" db="EMBL/GenBank/DDBJ databases">
        <title>Draft genome sequence of Pseudonocardiaceae bacterium SL3-2-4.</title>
        <authorList>
            <person name="Ningsih F."/>
            <person name="Yokota A."/>
            <person name="Sakai Y."/>
            <person name="Nanatani K."/>
            <person name="Yabe S."/>
            <person name="Oetari A."/>
            <person name="Sjamsuridzal W."/>
        </authorList>
    </citation>
    <scope>NUCLEOTIDE SEQUENCE [LARGE SCALE GENOMIC DNA]</scope>
    <source>
        <strain evidence="5">SL3-2-4</strain>
    </source>
</reference>
<evidence type="ECO:0000313" key="4">
    <source>
        <dbReference type="EMBL" id="GDY30354.1"/>
    </source>
</evidence>
<dbReference type="InterPro" id="IPR034660">
    <property type="entry name" value="DinB/YfiT-like"/>
</dbReference>
<dbReference type="PANTHER" id="PTHR40758:SF1">
    <property type="entry name" value="CONSERVED PROTEIN"/>
    <property type="match status" value="1"/>
</dbReference>
<dbReference type="AlphaFoldDB" id="A0A4D4J4G1"/>
<name>A0A4D4J4G1_9PSEU</name>
<organism evidence="4 5">
    <name type="scientific">Gandjariella thermophila</name>
    <dbReference type="NCBI Taxonomy" id="1931992"/>
    <lineage>
        <taxon>Bacteria</taxon>
        <taxon>Bacillati</taxon>
        <taxon>Actinomycetota</taxon>
        <taxon>Actinomycetes</taxon>
        <taxon>Pseudonocardiales</taxon>
        <taxon>Pseudonocardiaceae</taxon>
        <taxon>Gandjariella</taxon>
    </lineage>
</organism>
<proteinExistence type="predicted"/>
<protein>
    <recommendedName>
        <fullName evidence="6">Mycothiol-dependent maleylpyruvate isomerase metal-binding domain-containing protein</fullName>
    </recommendedName>
</protein>
<dbReference type="InterPro" id="IPR017517">
    <property type="entry name" value="Maleyloyr_isom"/>
</dbReference>
<feature type="region of interest" description="Disordered" evidence="1">
    <location>
        <begin position="34"/>
        <end position="54"/>
    </location>
</feature>